<keyword evidence="4" id="KW-1185">Reference proteome</keyword>
<reference evidence="3 4" key="1">
    <citation type="submission" date="2014-01" db="EMBL/GenBank/DDBJ databases">
        <authorList>
            <person name="Dobos K."/>
            <person name="Lenaerts A."/>
            <person name="Ordway D."/>
            <person name="DeGroote M.A."/>
            <person name="Parker T."/>
            <person name="Sizemore C."/>
            <person name="Tallon L.J."/>
            <person name="Sadzewicz L.K."/>
            <person name="Sengamalay N."/>
            <person name="Fraser C.M."/>
            <person name="Hine E."/>
            <person name="Shefchek K.A."/>
            <person name="Das S.P."/>
            <person name="Tettelin H."/>
        </authorList>
    </citation>
    <scope>NUCLEOTIDE SEQUENCE [LARGE SCALE GENOMIC DNA]</scope>
    <source>
        <strain evidence="3 4">Harvey</strain>
    </source>
</reference>
<sequence>MRWLVTVDAMHTQVVTAKLICATLKSHYLMIVKSNQAKILAVSPRCPGRGARSRYRRLRARPCRDPHPANHHRCTRNRFPYAKQIIRITRERLITATDQRSVEVVYAICSLPFEHARPTAIMTWMRQHCGIENSLHWIRDVTFDEDSKATYRKRRTGPSNATQHRDQSAPPQRRRQHRRSCGSPL</sequence>
<feature type="compositionally biased region" description="Basic residues" evidence="1">
    <location>
        <begin position="172"/>
        <end position="185"/>
    </location>
</feature>
<accession>A0ABN0R3L1</accession>
<evidence type="ECO:0000259" key="2">
    <source>
        <dbReference type="Pfam" id="PF01609"/>
    </source>
</evidence>
<comment type="caution">
    <text evidence="3">The sequence shown here is derived from an EMBL/GenBank/DDBJ whole genome shotgun (WGS) entry which is preliminary data.</text>
</comment>
<dbReference type="Proteomes" id="UP000020681">
    <property type="component" value="Unassembled WGS sequence"/>
</dbReference>
<feature type="domain" description="Transposase IS4-like" evidence="2">
    <location>
        <begin position="5"/>
        <end position="154"/>
    </location>
</feature>
<gene>
    <name evidence="3" type="ORF">I551_1633</name>
</gene>
<proteinExistence type="predicted"/>
<evidence type="ECO:0000313" key="4">
    <source>
        <dbReference type="Proteomes" id="UP000020681"/>
    </source>
</evidence>
<organism evidence="3 4">
    <name type="scientific">Mycobacterium ulcerans str. Harvey</name>
    <dbReference type="NCBI Taxonomy" id="1299332"/>
    <lineage>
        <taxon>Bacteria</taxon>
        <taxon>Bacillati</taxon>
        <taxon>Actinomycetota</taxon>
        <taxon>Actinomycetes</taxon>
        <taxon>Mycobacteriales</taxon>
        <taxon>Mycobacteriaceae</taxon>
        <taxon>Mycobacterium</taxon>
        <taxon>Mycobacterium ulcerans group</taxon>
    </lineage>
</organism>
<dbReference type="PANTHER" id="PTHR30298:SF0">
    <property type="entry name" value="PROTEIN YBFL-RELATED"/>
    <property type="match status" value="1"/>
</dbReference>
<feature type="region of interest" description="Disordered" evidence="1">
    <location>
        <begin position="149"/>
        <end position="185"/>
    </location>
</feature>
<dbReference type="EMBL" id="JAOL01000085">
    <property type="protein sequence ID" value="EUA91789.1"/>
    <property type="molecule type" value="Genomic_DNA"/>
</dbReference>
<evidence type="ECO:0000313" key="3">
    <source>
        <dbReference type="EMBL" id="EUA91789.1"/>
    </source>
</evidence>
<protein>
    <submittedName>
        <fullName evidence="3">Transposase DDE domain protein</fullName>
    </submittedName>
</protein>
<evidence type="ECO:0000256" key="1">
    <source>
        <dbReference type="SAM" id="MobiDB-lite"/>
    </source>
</evidence>
<name>A0ABN0R3L1_MYCUL</name>
<dbReference type="InterPro" id="IPR051698">
    <property type="entry name" value="Transposase_11-like"/>
</dbReference>
<dbReference type="PANTHER" id="PTHR30298">
    <property type="entry name" value="H REPEAT-ASSOCIATED PREDICTED TRANSPOSASE"/>
    <property type="match status" value="1"/>
</dbReference>
<dbReference type="Pfam" id="PF01609">
    <property type="entry name" value="DDE_Tnp_1"/>
    <property type="match status" value="1"/>
</dbReference>
<dbReference type="InterPro" id="IPR002559">
    <property type="entry name" value="Transposase_11"/>
</dbReference>